<dbReference type="PANTHER" id="PTHR37316">
    <property type="entry name" value="TEICHOIC ACID GLYCEROL-PHOSPHATE PRIMASE"/>
    <property type="match status" value="1"/>
</dbReference>
<evidence type="ECO:0000256" key="3">
    <source>
        <dbReference type="ARBA" id="ARBA00022475"/>
    </source>
</evidence>
<keyword evidence="9" id="KW-1185">Reference proteome</keyword>
<name>A0ABS7V2Z5_LEUGE</name>
<dbReference type="RefSeq" id="WP_224155088.1">
    <property type="nucleotide sequence ID" value="NZ_JAHBFQ010000009.1"/>
</dbReference>
<feature type="domain" description="Glycosyltransferase 2-like" evidence="7">
    <location>
        <begin position="30"/>
        <end position="191"/>
    </location>
</feature>
<dbReference type="InterPro" id="IPR043149">
    <property type="entry name" value="TagF_N"/>
</dbReference>
<dbReference type="Gene3D" id="3.40.50.11820">
    <property type="match status" value="1"/>
</dbReference>
<organism evidence="8 9">
    <name type="scientific">Leuconostoc gelidum subsp. gelidum</name>
    <dbReference type="NCBI Taxonomy" id="1607839"/>
    <lineage>
        <taxon>Bacteria</taxon>
        <taxon>Bacillati</taxon>
        <taxon>Bacillota</taxon>
        <taxon>Bacilli</taxon>
        <taxon>Lactobacillales</taxon>
        <taxon>Lactobacillaceae</taxon>
        <taxon>Leuconostoc</taxon>
        <taxon>Leuconostoc gelidum group</taxon>
    </lineage>
</organism>
<accession>A0ABS7V2Z5</accession>
<comment type="similarity">
    <text evidence="2">Belongs to the CDP-glycerol glycerophosphotransferase family.</text>
</comment>
<comment type="caution">
    <text evidence="8">The sequence shown here is derived from an EMBL/GenBank/DDBJ whole genome shotgun (WGS) entry which is preliminary data.</text>
</comment>
<protein>
    <submittedName>
        <fullName evidence="8">Bifunctional glycosyltransferase family 2 protein/CDP-glycerol:glycerophosphate glycerophosphotransferase</fullName>
    </submittedName>
</protein>
<dbReference type="Gene3D" id="3.40.50.12580">
    <property type="match status" value="1"/>
</dbReference>
<evidence type="ECO:0000259" key="7">
    <source>
        <dbReference type="Pfam" id="PF00535"/>
    </source>
</evidence>
<evidence type="ECO:0000256" key="6">
    <source>
        <dbReference type="ARBA" id="ARBA00023136"/>
    </source>
</evidence>
<dbReference type="Proteomes" id="UP000705994">
    <property type="component" value="Unassembled WGS sequence"/>
</dbReference>
<proteinExistence type="inferred from homology"/>
<dbReference type="InterPro" id="IPR007554">
    <property type="entry name" value="Glycerophosphate_synth"/>
</dbReference>
<dbReference type="InterPro" id="IPR029044">
    <property type="entry name" value="Nucleotide-diphossugar_trans"/>
</dbReference>
<keyword evidence="4" id="KW-0808">Transferase</keyword>
<dbReference type="SUPFAM" id="SSF53448">
    <property type="entry name" value="Nucleotide-diphospho-sugar transferases"/>
    <property type="match status" value="1"/>
</dbReference>
<evidence type="ECO:0000313" key="8">
    <source>
        <dbReference type="EMBL" id="MBZ5999435.1"/>
    </source>
</evidence>
<dbReference type="EMBL" id="JAHBFX010000001">
    <property type="protein sequence ID" value="MBZ5999435.1"/>
    <property type="molecule type" value="Genomic_DNA"/>
</dbReference>
<comment type="subcellular location">
    <subcellularLocation>
        <location evidence="1">Cell membrane</location>
        <topology evidence="1">Peripheral membrane protein</topology>
    </subcellularLocation>
</comment>
<evidence type="ECO:0000256" key="2">
    <source>
        <dbReference type="ARBA" id="ARBA00010488"/>
    </source>
</evidence>
<dbReference type="PANTHER" id="PTHR37316:SF3">
    <property type="entry name" value="TEICHOIC ACID GLYCEROL-PHOSPHATE TRANSFERASE"/>
    <property type="match status" value="1"/>
</dbReference>
<dbReference type="Pfam" id="PF00535">
    <property type="entry name" value="Glycos_transf_2"/>
    <property type="match status" value="1"/>
</dbReference>
<keyword evidence="6" id="KW-0472">Membrane</keyword>
<evidence type="ECO:0000256" key="1">
    <source>
        <dbReference type="ARBA" id="ARBA00004202"/>
    </source>
</evidence>
<evidence type="ECO:0000256" key="4">
    <source>
        <dbReference type="ARBA" id="ARBA00022679"/>
    </source>
</evidence>
<reference evidence="8 9" key="1">
    <citation type="submission" date="2021-05" db="EMBL/GenBank/DDBJ databases">
        <title>Pangenome of Leuconostoc gelidum warrants species status for Leuconostoc gelidum subsp. gasicomitatum.</title>
        <authorList>
            <person name="Johansson P."/>
            <person name="Sade E."/>
            <person name="Hultman J."/>
            <person name="Auvinen P."/>
            <person name="Bjorkroth J."/>
        </authorList>
    </citation>
    <scope>NUCLEOTIDE SEQUENCE [LARGE SCALE GENOMIC DNA]</scope>
    <source>
        <strain evidence="8 9">AMKR21</strain>
    </source>
</reference>
<dbReference type="CDD" id="cd00761">
    <property type="entry name" value="Glyco_tranf_GTA_type"/>
    <property type="match status" value="1"/>
</dbReference>
<dbReference type="Gene3D" id="3.90.550.10">
    <property type="entry name" value="Spore Coat Polysaccharide Biosynthesis Protein SpsA, Chain A"/>
    <property type="match status" value="1"/>
</dbReference>
<dbReference type="InterPro" id="IPR051612">
    <property type="entry name" value="Teichoic_Acid_Biosynth"/>
</dbReference>
<dbReference type="SUPFAM" id="SSF53756">
    <property type="entry name" value="UDP-Glycosyltransferase/glycogen phosphorylase"/>
    <property type="match status" value="1"/>
</dbReference>
<gene>
    <name evidence="8" type="ORF">KIJ07_03210</name>
</gene>
<evidence type="ECO:0000256" key="5">
    <source>
        <dbReference type="ARBA" id="ARBA00022944"/>
    </source>
</evidence>
<keyword evidence="5" id="KW-0777">Teichoic acid biosynthesis</keyword>
<sequence length="1183" mass="138380">MTEPIIHIPKNIDLPVTVVNKSNRKVTRLSVVVPMYNVALFLKEALDSLLRQGINDELQVILIDDGSKDETPAIAREYVDQYPDIFELYLFENGGLGAARNRGTNLAVGEYVTYVDPDDIVVDFSYRKMLNIINRTNSDLIGGAVRRFNSSGKQWTSYVHNKAYHDTYESTTLGEHPEMVWDSTAWNKIYRKDFILKYSLYFPEKMLYEDMPTVVPMYSLARTIDILDDVVYLWRARDAGTPSITQATGQITNFTDRVKGMKMILKSLKAYHAPKIAQDEQLHKMLDFDLTLSFTYDNFLTLDQTYKDAIYENVKSFLEILTQQQFDQARFWYRSLYTVWLNQPKEVVEHEIERFAKKEVHITFDTQKKSLHSTFEDEFNFELPTFLTDFESRTRLYSVIRENDQLILEGHLYHTYLDVKARTDFEDAQVEYVNKNGEVLTPFTGHIQFTEDPDITAHSGFDNTQTKIEQPAHEYRYSHYRIEIPFSDLTKINESACVNVIQHVHGLELNTIITEPTSGDEPRPEGYMFNGDFILPHYSSNWHFKIDRFANAPAVVAHKYQKNNYKWTIEHAKNKVALWDSRQQEMIPLQQSANQYTLSVNDQKRLGAPTDDAKRWWQLVTMDDVMNYERYEFVRMAQPMIAEPHSLGANMSIFHVSNHVATLAISWEYPIVKSLQVAEEKATIKFWLGGWTRTAIRAELTFGADKLTNSYTAKKLTHGFGERQLWEVQMPLGFGQYKNQQWLHPEVTIHFLHRKSFTMPLRWGKSIHELLLGETIPVDKLEWRFAADDKEEHRQLAVRQNVNREDFKKISDKVNFWHNEYKEYLSQPILNKTVVYSSLWGDKFNDNPRAIYDYLQVNYPNFKHIVVMKNVLEAMTLPEAKFISFGTKEYWYYLARAKYFVNNVNFEQPERVKRDGQIELQTMHGTPLKNMGFNVLNEWSSAGYERYLRKNLNWNYLTVPSDFVAEVAQNAYQHQAKVLKYGYPRNDALFTKANAADLKVLKRKLNLPTDKKIVLYAPTWRQRGDIELELNYEQLSQALPENIILVIHGHYWTNVINVPQLDNIRMANSEFSIDDYYIAADVMITDYSSTMFDYSLLKKPMIFYVYDFDTYTQSRGLTFDFEADAPGPLVYNQEELETALQQYDQIPSKYAHKIEAFNEKFIQYDDGNASQRVVEAVFAEDLE</sequence>
<evidence type="ECO:0000313" key="9">
    <source>
        <dbReference type="Proteomes" id="UP000705994"/>
    </source>
</evidence>
<dbReference type="InterPro" id="IPR043148">
    <property type="entry name" value="TagF_C"/>
</dbReference>
<dbReference type="InterPro" id="IPR001173">
    <property type="entry name" value="Glyco_trans_2-like"/>
</dbReference>
<dbReference type="Pfam" id="PF04464">
    <property type="entry name" value="Glyphos_transf"/>
    <property type="match status" value="1"/>
</dbReference>
<keyword evidence="3" id="KW-1003">Cell membrane</keyword>